<dbReference type="PROSITE" id="PS50088">
    <property type="entry name" value="ANK_REPEAT"/>
    <property type="match status" value="6"/>
</dbReference>
<feature type="repeat" description="ANK" evidence="3">
    <location>
        <begin position="177"/>
        <end position="209"/>
    </location>
</feature>
<dbReference type="Proteomes" id="UP000601435">
    <property type="component" value="Unassembled WGS sequence"/>
</dbReference>
<gene>
    <name evidence="4" type="primary">Kidins220</name>
    <name evidence="4" type="ORF">SNEC2469_LOCUS2094</name>
</gene>
<dbReference type="InterPro" id="IPR036770">
    <property type="entry name" value="Ankyrin_rpt-contain_sf"/>
</dbReference>
<feature type="repeat" description="ANK" evidence="3">
    <location>
        <begin position="247"/>
        <end position="274"/>
    </location>
</feature>
<dbReference type="EMBL" id="CAJNJA010006446">
    <property type="protein sequence ID" value="CAE7210421.1"/>
    <property type="molecule type" value="Genomic_DNA"/>
</dbReference>
<dbReference type="PRINTS" id="PR01415">
    <property type="entry name" value="ANKYRIN"/>
</dbReference>
<evidence type="ECO:0000256" key="3">
    <source>
        <dbReference type="PROSITE-ProRule" id="PRU00023"/>
    </source>
</evidence>
<protein>
    <submittedName>
        <fullName evidence="4">Kidins220 protein</fullName>
    </submittedName>
</protein>
<keyword evidence="2 3" id="KW-0040">ANK repeat</keyword>
<comment type="caution">
    <text evidence="4">The sequence shown here is derived from an EMBL/GenBank/DDBJ whole genome shotgun (WGS) entry which is preliminary data.</text>
</comment>
<dbReference type="AlphaFoldDB" id="A0A812JPJ5"/>
<evidence type="ECO:0000256" key="1">
    <source>
        <dbReference type="ARBA" id="ARBA00022737"/>
    </source>
</evidence>
<evidence type="ECO:0000313" key="5">
    <source>
        <dbReference type="Proteomes" id="UP000601435"/>
    </source>
</evidence>
<organism evidence="4 5">
    <name type="scientific">Symbiodinium necroappetens</name>
    <dbReference type="NCBI Taxonomy" id="1628268"/>
    <lineage>
        <taxon>Eukaryota</taxon>
        <taxon>Sar</taxon>
        <taxon>Alveolata</taxon>
        <taxon>Dinophyceae</taxon>
        <taxon>Suessiales</taxon>
        <taxon>Symbiodiniaceae</taxon>
        <taxon>Symbiodinium</taxon>
    </lineage>
</organism>
<reference evidence="4" key="1">
    <citation type="submission" date="2021-02" db="EMBL/GenBank/DDBJ databases">
        <authorList>
            <person name="Dougan E. K."/>
            <person name="Rhodes N."/>
            <person name="Thang M."/>
            <person name="Chan C."/>
        </authorList>
    </citation>
    <scope>NUCLEOTIDE SEQUENCE</scope>
</reference>
<sequence length="332" mass="35546">MSHTGKLSVVQMSGETLEIDMASLPSGWRAQDLKRLLSRKLSCPTFRLTLLDGHTAIDSRDGWHDMGKPLQLSVVQAAPVATVHDFCGDLLEAVSGGDVLAVEEILAKGQCPDTLTFGGETVLFAAARNGYLDVVQALLDAGASLHRRIGGWFTPLYIASWQGHLDVVRLFVEHGADPGEGLCAAAFRGHIAVVQFLLDSGADVNLEDEHGQVPLKIACAAGHLEIARLLILFLLRHGMEMQTDGLLHAAVRGGHLEVAHFLLQLGADMCGVDDAGDTPLEVAAGAGDLAMVELLESAGIDTSPSRGCHDSTMPCRNPVFQERHVWMTPLRT</sequence>
<evidence type="ECO:0000313" key="4">
    <source>
        <dbReference type="EMBL" id="CAE7210421.1"/>
    </source>
</evidence>
<dbReference type="PROSITE" id="PS50297">
    <property type="entry name" value="ANK_REP_REGION"/>
    <property type="match status" value="5"/>
</dbReference>
<proteinExistence type="predicted"/>
<dbReference type="Gene3D" id="1.25.40.20">
    <property type="entry name" value="Ankyrin repeat-containing domain"/>
    <property type="match status" value="3"/>
</dbReference>
<feature type="repeat" description="ANK" evidence="3">
    <location>
        <begin position="275"/>
        <end position="307"/>
    </location>
</feature>
<accession>A0A812JPJ5</accession>
<dbReference type="Pfam" id="PF12796">
    <property type="entry name" value="Ank_2"/>
    <property type="match status" value="1"/>
</dbReference>
<dbReference type="PANTHER" id="PTHR24126:SF14">
    <property type="entry name" value="ANK_REP_REGION DOMAIN-CONTAINING PROTEIN"/>
    <property type="match status" value="1"/>
</dbReference>
<keyword evidence="5" id="KW-1185">Reference proteome</keyword>
<name>A0A812JPJ5_9DINO</name>
<dbReference type="SMART" id="SM00248">
    <property type="entry name" value="ANK"/>
    <property type="match status" value="6"/>
</dbReference>
<feature type="repeat" description="ANK" evidence="3">
    <location>
        <begin position="118"/>
        <end position="150"/>
    </location>
</feature>
<dbReference type="PANTHER" id="PTHR24126">
    <property type="entry name" value="ANKYRIN REPEAT, PH AND SEC7 DOMAIN CONTAINING PROTEIN SECG-RELATED"/>
    <property type="match status" value="1"/>
</dbReference>
<evidence type="ECO:0000256" key="2">
    <source>
        <dbReference type="ARBA" id="ARBA00023043"/>
    </source>
</evidence>
<feature type="repeat" description="ANK" evidence="3">
    <location>
        <begin position="210"/>
        <end position="246"/>
    </location>
</feature>
<dbReference type="OrthoDB" id="3246549at2759"/>
<dbReference type="InterPro" id="IPR002110">
    <property type="entry name" value="Ankyrin_rpt"/>
</dbReference>
<dbReference type="SUPFAM" id="SSF48403">
    <property type="entry name" value="Ankyrin repeat"/>
    <property type="match status" value="1"/>
</dbReference>
<dbReference type="Pfam" id="PF13637">
    <property type="entry name" value="Ank_4"/>
    <property type="match status" value="2"/>
</dbReference>
<feature type="repeat" description="ANK" evidence="3">
    <location>
        <begin position="151"/>
        <end position="177"/>
    </location>
</feature>
<keyword evidence="1" id="KW-0677">Repeat</keyword>